<dbReference type="PANTHER" id="PTHR45699">
    <property type="entry name" value="60S ACIDIC RIBOSOMAL PROTEIN P0"/>
    <property type="match status" value="1"/>
</dbReference>
<dbReference type="InterPro" id="IPR043141">
    <property type="entry name" value="Ribosomal_uL10-like_sf"/>
</dbReference>
<dbReference type="InterPro" id="IPR040637">
    <property type="entry name" value="Ribosomal_uL10-like_insert"/>
</dbReference>
<dbReference type="InterPro" id="IPR043164">
    <property type="entry name" value="Ribosomal_uL10-like_insert_sf"/>
</dbReference>
<dbReference type="InterPro" id="IPR001790">
    <property type="entry name" value="Ribosomal_uL10"/>
</dbReference>
<dbReference type="Gene3D" id="3.30.70.1730">
    <property type="match status" value="1"/>
</dbReference>
<proteinExistence type="inferred from homology"/>
<organism evidence="9 10">
    <name type="scientific">Macrostomum lignano</name>
    <dbReference type="NCBI Taxonomy" id="282301"/>
    <lineage>
        <taxon>Eukaryota</taxon>
        <taxon>Metazoa</taxon>
        <taxon>Spiralia</taxon>
        <taxon>Lophotrochozoa</taxon>
        <taxon>Platyhelminthes</taxon>
        <taxon>Rhabditophora</taxon>
        <taxon>Macrostomorpha</taxon>
        <taxon>Macrostomida</taxon>
        <taxon>Macrostomidae</taxon>
        <taxon>Macrostomum</taxon>
    </lineage>
</organism>
<evidence type="ECO:0000313" key="10">
    <source>
        <dbReference type="WBParaSite" id="maker-uti_cns_0048411-snap-gene-0.8-mRNA-1"/>
    </source>
</evidence>
<comment type="similarity">
    <text evidence="2">Belongs to the universal ribosomal protein uL10 family.</text>
</comment>
<dbReference type="FunFam" id="3.90.105.20:FF:000001">
    <property type="entry name" value="60S acidic ribosomal protein P0"/>
    <property type="match status" value="1"/>
</dbReference>
<keyword evidence="9" id="KW-1185">Reference proteome</keyword>
<dbReference type="WBParaSite" id="maker-uti_cns_0048411-snap-gene-0.8-mRNA-1">
    <property type="protein sequence ID" value="maker-uti_cns_0048411-snap-gene-0.8-mRNA-1"/>
    <property type="gene ID" value="maker-uti_cns_0048411-snap-gene-0.8"/>
</dbReference>
<dbReference type="Pfam" id="PF00428">
    <property type="entry name" value="Ribosomal_60s"/>
    <property type="match status" value="1"/>
</dbReference>
<dbReference type="GO" id="GO:0003735">
    <property type="term" value="F:structural constituent of ribosome"/>
    <property type="evidence" value="ECO:0007669"/>
    <property type="project" value="TreeGrafter"/>
</dbReference>
<feature type="transmembrane region" description="Helical" evidence="7">
    <location>
        <begin position="387"/>
        <end position="414"/>
    </location>
</feature>
<dbReference type="AlphaFoldDB" id="A0A1I8JKA8"/>
<dbReference type="Gene3D" id="3.90.105.20">
    <property type="match status" value="1"/>
</dbReference>
<evidence type="ECO:0000256" key="1">
    <source>
        <dbReference type="ARBA" id="ARBA00002200"/>
    </source>
</evidence>
<dbReference type="GO" id="GO:0002181">
    <property type="term" value="P:cytoplasmic translation"/>
    <property type="evidence" value="ECO:0007669"/>
    <property type="project" value="TreeGrafter"/>
</dbReference>
<feature type="transmembrane region" description="Helical" evidence="7">
    <location>
        <begin position="320"/>
        <end position="342"/>
    </location>
</feature>
<dbReference type="InterPro" id="IPR050323">
    <property type="entry name" value="Ribosomal_protein_uL10"/>
</dbReference>
<sequence>MVKGDKRKWKEGFFEKLTALLSEYSKTFIVSVDNVGSKQMQQIRQSMRNEAVILIGKNTMIRKVVRAMLDDHPTLEKLLPHIRLNVGFVFTNQDLNEVRKKIEGNQVAAPARAGSIAPCDVVVPAQNTGLGPEKTSFFQALNIQTKITRGTIEILSDVPLIKKNTKVGQSEATLLNMLKISPFSYGLRIRQVYDNGSVFGPQVLDIRDEDIVTRFLAGSRRVAALSLQLGTPTLASAPHSIVNAFKRCLAVAVETDYEFPLAKTVKEYLKDPSKFAAAAPAAAPAAAAAAPAAKEAKKEESSEESDDDMGMSLRARNENLLVMSLIQGLCGLCAIILASLSLASASPRQHLPPLDKAACLVSGLVMLVTAVHGVVTSRRKIYCTVLALLVLCVLSCIANVSLLLSCACGLYHFATGYYSGSSAMALSDLIVSILLLLIGLLDLGVAIACGVLCGRQVCRHDPRIGLHPGGRGLVVLTPTPPPAYDVHPPLMPALLLYQPAGFASPLPPRYSSSDSLHN</sequence>
<dbReference type="PANTHER" id="PTHR45699:SF3">
    <property type="entry name" value="LARGE RIBOSOMAL SUBUNIT PROTEIN UL10"/>
    <property type="match status" value="1"/>
</dbReference>
<keyword evidence="7" id="KW-0472">Membrane</keyword>
<dbReference type="Proteomes" id="UP000095280">
    <property type="component" value="Unplaced"/>
</dbReference>
<protein>
    <recommendedName>
        <fullName evidence="5">Large ribosomal subunit protein uL10</fullName>
    </recommendedName>
    <alternativeName>
        <fullName evidence="6">60S acidic ribosomal protein P0</fullName>
    </alternativeName>
</protein>
<reference evidence="10" key="1">
    <citation type="submission" date="2016-11" db="UniProtKB">
        <authorList>
            <consortium name="WormBaseParasite"/>
        </authorList>
    </citation>
    <scope>IDENTIFICATION</scope>
</reference>
<keyword evidence="7" id="KW-0812">Transmembrane</keyword>
<dbReference type="GO" id="GO:0022625">
    <property type="term" value="C:cytosolic large ribosomal subunit"/>
    <property type="evidence" value="ECO:0007669"/>
    <property type="project" value="TreeGrafter"/>
</dbReference>
<dbReference type="Pfam" id="PF17777">
    <property type="entry name" value="RL10P_insert"/>
    <property type="match status" value="1"/>
</dbReference>
<evidence type="ECO:0000259" key="8">
    <source>
        <dbReference type="Pfam" id="PF17777"/>
    </source>
</evidence>
<comment type="function">
    <text evidence="1">Ribosomal protein P0 is the functional equivalent of E.coli protein L10.</text>
</comment>
<evidence type="ECO:0000256" key="4">
    <source>
        <dbReference type="ARBA" id="ARBA00023274"/>
    </source>
</evidence>
<dbReference type="GO" id="GO:0070180">
    <property type="term" value="F:large ribosomal subunit rRNA binding"/>
    <property type="evidence" value="ECO:0007669"/>
    <property type="project" value="TreeGrafter"/>
</dbReference>
<keyword evidence="4" id="KW-0687">Ribonucleoprotein</keyword>
<dbReference type="CDD" id="cd05795">
    <property type="entry name" value="Ribosomal_P0_L10e"/>
    <property type="match status" value="1"/>
</dbReference>
<evidence type="ECO:0000256" key="5">
    <source>
        <dbReference type="ARBA" id="ARBA00035202"/>
    </source>
</evidence>
<name>A0A1I8JKA8_9PLAT</name>
<dbReference type="SUPFAM" id="SSF160369">
    <property type="entry name" value="Ribosomal protein L10-like"/>
    <property type="match status" value="1"/>
</dbReference>
<evidence type="ECO:0000256" key="2">
    <source>
        <dbReference type="ARBA" id="ARBA00008889"/>
    </source>
</evidence>
<keyword evidence="7" id="KW-1133">Transmembrane helix</keyword>
<evidence type="ECO:0000256" key="7">
    <source>
        <dbReference type="SAM" id="Phobius"/>
    </source>
</evidence>
<dbReference type="GO" id="GO:0000027">
    <property type="term" value="P:ribosomal large subunit assembly"/>
    <property type="evidence" value="ECO:0007669"/>
    <property type="project" value="TreeGrafter"/>
</dbReference>
<dbReference type="Pfam" id="PF00466">
    <property type="entry name" value="Ribosomal_L10"/>
    <property type="match status" value="1"/>
</dbReference>
<keyword evidence="3" id="KW-0689">Ribosomal protein</keyword>
<evidence type="ECO:0000256" key="3">
    <source>
        <dbReference type="ARBA" id="ARBA00022980"/>
    </source>
</evidence>
<evidence type="ECO:0000313" key="9">
    <source>
        <dbReference type="Proteomes" id="UP000095280"/>
    </source>
</evidence>
<evidence type="ECO:0000256" key="6">
    <source>
        <dbReference type="ARBA" id="ARBA00035444"/>
    </source>
</evidence>
<accession>A0A1I8JKA8</accession>
<feature type="transmembrane region" description="Helical" evidence="7">
    <location>
        <begin position="429"/>
        <end position="453"/>
    </location>
</feature>
<feature type="transmembrane region" description="Helical" evidence="7">
    <location>
        <begin position="354"/>
        <end position="375"/>
    </location>
</feature>
<feature type="domain" description="Large ribosomal subunit protein uL10-like insertion" evidence="8">
    <location>
        <begin position="111"/>
        <end position="180"/>
    </location>
</feature>